<sequence length="568" mass="62616">MSSYRTPYDTALETLTQVGSPFQLGPQTFAGIEYPNTYVNAPKSLIELMQAGREHGSKEFLVFQDERWTFDDFFEQADKLSHQLTHRYGIKSGDRVAIAMRNYPEWLVAFTAIVHCGAIAVPLNSWGKQEELRQNIDDADVALLVCDLQRAVLIQPAELNLRAIVARTEGEPLPDSCAAYDEVIDDANSVPVAERLPVVNIDPEDTAMIMFTSGTSGKPKGAVFSHRGCSQAVFNFEALGAAAYLTNMEKYQNHARTTPIVRALLSIPLFHVSALFSQFLLNLRGGRPLVLMYKWDAAEACRLVHQEQISTMAGAPSMLLDLLRHPDFETIDHSHLINLSVGGAATPAKLLALVREKAPTALSGAGWGMTESTSVGASFTGHFIDLKPKASGFPAPIVEMRFCNDAGDELPAGEAGEIWIKSPGICTSYYQNPQASAETFQDGWLRTGDVGYLDEDGCLYICDRVKDMVNRNGENIYPVEIENCLQSMPGVEFVVAFGIPSEQHGEELAVVIKTRDNNLTEADVQGFCKQHLAHFKVPSKVAFTDQDFPRNATSKVLKKEVRAMFFPE</sequence>
<name>A0A9E5JT43_9GAMM</name>
<dbReference type="InterPro" id="IPR020845">
    <property type="entry name" value="AMP-binding_CS"/>
</dbReference>
<dbReference type="RefSeq" id="WP_167186156.1">
    <property type="nucleotide sequence ID" value="NZ_JAAONZ010000007.1"/>
</dbReference>
<organism evidence="5 6">
    <name type="scientific">Pseudomaricurvus hydrocarbonicus</name>
    <dbReference type="NCBI Taxonomy" id="1470433"/>
    <lineage>
        <taxon>Bacteria</taxon>
        <taxon>Pseudomonadati</taxon>
        <taxon>Pseudomonadota</taxon>
        <taxon>Gammaproteobacteria</taxon>
        <taxon>Cellvibrionales</taxon>
        <taxon>Cellvibrionaceae</taxon>
        <taxon>Pseudomaricurvus</taxon>
    </lineage>
</organism>
<comment type="similarity">
    <text evidence="1">Belongs to the ATP-dependent AMP-binding enzyme family.</text>
</comment>
<dbReference type="PANTHER" id="PTHR43201:SF5">
    <property type="entry name" value="MEDIUM-CHAIN ACYL-COA LIGASE ACSF2, MITOCHONDRIAL"/>
    <property type="match status" value="1"/>
</dbReference>
<feature type="domain" description="AMP-dependent synthetase/ligase" evidence="3">
    <location>
        <begin position="51"/>
        <end position="430"/>
    </location>
</feature>
<feature type="domain" description="AMP-binding enzyme C-terminal" evidence="4">
    <location>
        <begin position="480"/>
        <end position="555"/>
    </location>
</feature>
<dbReference type="Pfam" id="PF13193">
    <property type="entry name" value="AMP-binding_C"/>
    <property type="match status" value="1"/>
</dbReference>
<comment type="caution">
    <text evidence="5">The sequence shown here is derived from an EMBL/GenBank/DDBJ whole genome shotgun (WGS) entry which is preliminary data.</text>
</comment>
<evidence type="ECO:0000259" key="4">
    <source>
        <dbReference type="Pfam" id="PF13193"/>
    </source>
</evidence>
<keyword evidence="2 5" id="KW-0436">Ligase</keyword>
<dbReference type="PANTHER" id="PTHR43201">
    <property type="entry name" value="ACYL-COA SYNTHETASE"/>
    <property type="match status" value="1"/>
</dbReference>
<dbReference type="GO" id="GO:0006631">
    <property type="term" value="P:fatty acid metabolic process"/>
    <property type="evidence" value="ECO:0007669"/>
    <property type="project" value="TreeGrafter"/>
</dbReference>
<dbReference type="AlphaFoldDB" id="A0A9E5JT43"/>
<proteinExistence type="inferred from homology"/>
<dbReference type="Proteomes" id="UP000787472">
    <property type="component" value="Unassembled WGS sequence"/>
</dbReference>
<dbReference type="GO" id="GO:0031956">
    <property type="term" value="F:medium-chain fatty acid-CoA ligase activity"/>
    <property type="evidence" value="ECO:0007669"/>
    <property type="project" value="TreeGrafter"/>
</dbReference>
<dbReference type="InterPro" id="IPR025110">
    <property type="entry name" value="AMP-bd_C"/>
</dbReference>
<dbReference type="Pfam" id="PF00501">
    <property type="entry name" value="AMP-binding"/>
    <property type="match status" value="1"/>
</dbReference>
<dbReference type="SUPFAM" id="SSF56801">
    <property type="entry name" value="Acetyl-CoA synthetase-like"/>
    <property type="match status" value="1"/>
</dbReference>
<dbReference type="InterPro" id="IPR000873">
    <property type="entry name" value="AMP-dep_synth/lig_dom"/>
</dbReference>
<dbReference type="Gene3D" id="3.40.50.12780">
    <property type="entry name" value="N-terminal domain of ligase-like"/>
    <property type="match status" value="1"/>
</dbReference>
<evidence type="ECO:0000256" key="1">
    <source>
        <dbReference type="ARBA" id="ARBA00006432"/>
    </source>
</evidence>
<evidence type="ECO:0000259" key="3">
    <source>
        <dbReference type="Pfam" id="PF00501"/>
    </source>
</evidence>
<reference evidence="5" key="1">
    <citation type="submission" date="2020-03" db="EMBL/GenBank/DDBJ databases">
        <authorList>
            <person name="Guo F."/>
        </authorList>
    </citation>
    <scope>NUCLEOTIDE SEQUENCE</scope>
    <source>
        <strain evidence="5">JCM 30134</strain>
    </source>
</reference>
<keyword evidence="6" id="KW-1185">Reference proteome</keyword>
<dbReference type="InterPro" id="IPR042099">
    <property type="entry name" value="ANL_N_sf"/>
</dbReference>
<dbReference type="EMBL" id="JAAONZ010000007">
    <property type="protein sequence ID" value="NHO66044.1"/>
    <property type="molecule type" value="Genomic_DNA"/>
</dbReference>
<gene>
    <name evidence="5" type="ORF">G8770_10860</name>
</gene>
<evidence type="ECO:0000256" key="2">
    <source>
        <dbReference type="ARBA" id="ARBA00022598"/>
    </source>
</evidence>
<dbReference type="InterPro" id="IPR045851">
    <property type="entry name" value="AMP-bd_C_sf"/>
</dbReference>
<accession>A0A9E5JT43</accession>
<evidence type="ECO:0000313" key="6">
    <source>
        <dbReference type="Proteomes" id="UP000787472"/>
    </source>
</evidence>
<evidence type="ECO:0000313" key="5">
    <source>
        <dbReference type="EMBL" id="NHO66044.1"/>
    </source>
</evidence>
<dbReference type="PROSITE" id="PS00455">
    <property type="entry name" value="AMP_BINDING"/>
    <property type="match status" value="1"/>
</dbReference>
<protein>
    <submittedName>
        <fullName evidence="5">Acyl--CoA ligase</fullName>
    </submittedName>
</protein>
<dbReference type="Gene3D" id="3.30.300.30">
    <property type="match status" value="1"/>
</dbReference>